<dbReference type="RefSeq" id="WP_008477350.1">
    <property type="nucleotide sequence ID" value="NZ_CAGS01000190.1"/>
</dbReference>
<dbReference type="SUPFAM" id="SSF51735">
    <property type="entry name" value="NAD(P)-binding Rossmann-fold domains"/>
    <property type="match status" value="1"/>
</dbReference>
<dbReference type="Pfam" id="PF01408">
    <property type="entry name" value="GFO_IDH_MocA"/>
    <property type="match status" value="1"/>
</dbReference>
<feature type="domain" description="Gfo/Idh/MocA-like oxidoreductase N-terminal" evidence="2">
    <location>
        <begin position="6"/>
        <end position="123"/>
    </location>
</feature>
<reference evidence="4 5" key="1">
    <citation type="journal article" date="2012" name="ISME J.">
        <title>Nitrification expanded: discovery, physiology and genomics of a nitrite-oxidizing bacterium from the phylum Chloroflexi.</title>
        <authorList>
            <person name="Sorokin D.Y."/>
            <person name="Lucker S."/>
            <person name="Vejmelkova D."/>
            <person name="Kostrikina N.A."/>
            <person name="Kleerebezem R."/>
            <person name="Rijpstra W.I."/>
            <person name="Damste J.S."/>
            <person name="Le Paslier D."/>
            <person name="Muyzer G."/>
            <person name="Wagner M."/>
            <person name="van Loosdrecht M.C."/>
            <person name="Daims H."/>
        </authorList>
    </citation>
    <scope>NUCLEOTIDE SEQUENCE [LARGE SCALE GENOMIC DNA]</scope>
    <source>
        <strain evidence="5">none</strain>
    </source>
</reference>
<comment type="caution">
    <text evidence="4">The sequence shown here is derived from an EMBL/GenBank/DDBJ whole genome shotgun (WGS) entry which is preliminary data.</text>
</comment>
<organism evidence="4 5">
    <name type="scientific">Nitrolancea hollandica Lb</name>
    <dbReference type="NCBI Taxonomy" id="1129897"/>
    <lineage>
        <taxon>Bacteria</taxon>
        <taxon>Pseudomonadati</taxon>
        <taxon>Thermomicrobiota</taxon>
        <taxon>Thermomicrobia</taxon>
        <taxon>Sphaerobacterales</taxon>
        <taxon>Sphaerobacterineae</taxon>
        <taxon>Sphaerobacteraceae</taxon>
        <taxon>Nitrolancea</taxon>
    </lineage>
</organism>
<sequence length="366" mass="39954">MVALPRLAVVGCGYWGSKHVRVISETPGADLALVIDVRRERVDALHATYPNVPVATEVDAIHQHDIDGVVIATPISTHFGLAREALRAGKHVLVEKPLATSSAECRELITIAKQQNRILMAGHTYEYHPAITYLRDIVQRGDLGNIYYINSARLNLGLFQPDADALWDLAPHDLSIIFYILGQSATSISAWGHSHILPNIADVVYVNLEFDSGTSAHIHVSWLDPNKVRRVTIVGSKAMAVFDDVAMTEKIRIYDKRFTFSADGNDQSGFTPIYHHGNLVIPPVNPTEPLRSECQDFVDSIAAGRHVRSDGHSGLRVVTALEAASRSMANQGRIEKLGMPFARPSHSGSPATVSHVFTENGNAASP</sequence>
<evidence type="ECO:0000256" key="1">
    <source>
        <dbReference type="SAM" id="MobiDB-lite"/>
    </source>
</evidence>
<protein>
    <submittedName>
        <fullName evidence="4">Oxidoreductase domain protein</fullName>
    </submittedName>
</protein>
<dbReference type="Pfam" id="PF22725">
    <property type="entry name" value="GFO_IDH_MocA_C3"/>
    <property type="match status" value="1"/>
</dbReference>
<dbReference type="InterPro" id="IPR055170">
    <property type="entry name" value="GFO_IDH_MocA-like_dom"/>
</dbReference>
<feature type="region of interest" description="Disordered" evidence="1">
    <location>
        <begin position="344"/>
        <end position="366"/>
    </location>
</feature>
<dbReference type="PANTHER" id="PTHR43377:SF6">
    <property type="entry name" value="GFO_IDH_MOCA-LIKE OXIDOREDUCTASE N-TERMINAL DOMAIN-CONTAINING PROTEIN"/>
    <property type="match status" value="1"/>
</dbReference>
<dbReference type="GO" id="GO:0000166">
    <property type="term" value="F:nucleotide binding"/>
    <property type="evidence" value="ECO:0007669"/>
    <property type="project" value="InterPro"/>
</dbReference>
<dbReference type="OrthoDB" id="9783105at2"/>
<gene>
    <name evidence="4" type="ORF">NITHO_270005</name>
</gene>
<name>I4EGE7_9BACT</name>
<proteinExistence type="predicted"/>
<dbReference type="InterPro" id="IPR000683">
    <property type="entry name" value="Gfo/Idh/MocA-like_OxRdtase_N"/>
</dbReference>
<dbReference type="SUPFAM" id="SSF55347">
    <property type="entry name" value="Glyceraldehyde-3-phosphate dehydrogenase-like, C-terminal domain"/>
    <property type="match status" value="1"/>
</dbReference>
<dbReference type="AlphaFoldDB" id="I4EGE7"/>
<feature type="compositionally biased region" description="Polar residues" evidence="1">
    <location>
        <begin position="346"/>
        <end position="366"/>
    </location>
</feature>
<evidence type="ECO:0000313" key="4">
    <source>
        <dbReference type="EMBL" id="CCF83759.1"/>
    </source>
</evidence>
<dbReference type="InterPro" id="IPR036291">
    <property type="entry name" value="NAD(P)-bd_dom_sf"/>
</dbReference>
<accession>I4EGE7</accession>
<dbReference type="PANTHER" id="PTHR43377">
    <property type="entry name" value="BILIVERDIN REDUCTASE A"/>
    <property type="match status" value="1"/>
</dbReference>
<keyword evidence="5" id="KW-1185">Reference proteome</keyword>
<dbReference type="Proteomes" id="UP000004221">
    <property type="component" value="Unassembled WGS sequence"/>
</dbReference>
<dbReference type="Gene3D" id="3.30.360.10">
    <property type="entry name" value="Dihydrodipicolinate Reductase, domain 2"/>
    <property type="match status" value="1"/>
</dbReference>
<evidence type="ECO:0000313" key="5">
    <source>
        <dbReference type="Proteomes" id="UP000004221"/>
    </source>
</evidence>
<dbReference type="InterPro" id="IPR051450">
    <property type="entry name" value="Gfo/Idh/MocA_Oxidoreductases"/>
</dbReference>
<dbReference type="Gene3D" id="3.40.50.720">
    <property type="entry name" value="NAD(P)-binding Rossmann-like Domain"/>
    <property type="match status" value="1"/>
</dbReference>
<dbReference type="EMBL" id="CAGS01000190">
    <property type="protein sequence ID" value="CCF83759.1"/>
    <property type="molecule type" value="Genomic_DNA"/>
</dbReference>
<evidence type="ECO:0000259" key="3">
    <source>
        <dbReference type="Pfam" id="PF22725"/>
    </source>
</evidence>
<feature type="domain" description="GFO/IDH/MocA-like oxidoreductase" evidence="3">
    <location>
        <begin position="133"/>
        <end position="240"/>
    </location>
</feature>
<evidence type="ECO:0000259" key="2">
    <source>
        <dbReference type="Pfam" id="PF01408"/>
    </source>
</evidence>